<keyword evidence="3" id="KW-1185">Reference proteome</keyword>
<feature type="non-terminal residue" evidence="2">
    <location>
        <position position="1"/>
    </location>
</feature>
<feature type="region of interest" description="Disordered" evidence="1">
    <location>
        <begin position="55"/>
        <end position="81"/>
    </location>
</feature>
<accession>A0A5E4R251</accession>
<organism evidence="2 3">
    <name type="scientific">Leptidea sinapis</name>
    <dbReference type="NCBI Taxonomy" id="189913"/>
    <lineage>
        <taxon>Eukaryota</taxon>
        <taxon>Metazoa</taxon>
        <taxon>Ecdysozoa</taxon>
        <taxon>Arthropoda</taxon>
        <taxon>Hexapoda</taxon>
        <taxon>Insecta</taxon>
        <taxon>Pterygota</taxon>
        <taxon>Neoptera</taxon>
        <taxon>Endopterygota</taxon>
        <taxon>Lepidoptera</taxon>
        <taxon>Glossata</taxon>
        <taxon>Ditrysia</taxon>
        <taxon>Papilionoidea</taxon>
        <taxon>Pieridae</taxon>
        <taxon>Dismorphiinae</taxon>
        <taxon>Leptidea</taxon>
    </lineage>
</organism>
<evidence type="ECO:0000256" key="1">
    <source>
        <dbReference type="SAM" id="MobiDB-lite"/>
    </source>
</evidence>
<sequence length="81" mass="9021">FIEDSEKEIPVQQLGVSHELYNKKYAEITLPCNKSGNTFKHSVDLKITKISIPDKKSHSNNVTGATRASLSNQSNLDGYKN</sequence>
<dbReference type="EMBL" id="FZQP02006863">
    <property type="protein sequence ID" value="VVD04437.1"/>
    <property type="molecule type" value="Genomic_DNA"/>
</dbReference>
<gene>
    <name evidence="2" type="ORF">LSINAPIS_LOCUS14188</name>
</gene>
<feature type="compositionally biased region" description="Polar residues" evidence="1">
    <location>
        <begin position="59"/>
        <end position="81"/>
    </location>
</feature>
<name>A0A5E4R251_9NEOP</name>
<protein>
    <submittedName>
        <fullName evidence="2">Uncharacterized protein</fullName>
    </submittedName>
</protein>
<dbReference type="Proteomes" id="UP000324832">
    <property type="component" value="Unassembled WGS sequence"/>
</dbReference>
<reference evidence="2 3" key="1">
    <citation type="submission" date="2017-07" db="EMBL/GenBank/DDBJ databases">
        <authorList>
            <person name="Talla V."/>
            <person name="Backstrom N."/>
        </authorList>
    </citation>
    <scope>NUCLEOTIDE SEQUENCE [LARGE SCALE GENOMIC DNA]</scope>
</reference>
<proteinExistence type="predicted"/>
<evidence type="ECO:0000313" key="2">
    <source>
        <dbReference type="EMBL" id="VVD04437.1"/>
    </source>
</evidence>
<evidence type="ECO:0000313" key="3">
    <source>
        <dbReference type="Proteomes" id="UP000324832"/>
    </source>
</evidence>
<dbReference type="AlphaFoldDB" id="A0A5E4R251"/>